<dbReference type="InterPro" id="IPR020841">
    <property type="entry name" value="PKS_Beta-ketoAc_synthase_dom"/>
</dbReference>
<dbReference type="InterPro" id="IPR036291">
    <property type="entry name" value="NAD(P)-bd_dom_sf"/>
</dbReference>
<dbReference type="Pfam" id="PF00698">
    <property type="entry name" value="Acyl_transf_1"/>
    <property type="match status" value="1"/>
</dbReference>
<dbReference type="Gene3D" id="3.10.129.110">
    <property type="entry name" value="Polyketide synthase dehydratase"/>
    <property type="match status" value="1"/>
</dbReference>
<evidence type="ECO:0000256" key="3">
    <source>
        <dbReference type="ARBA" id="ARBA00022553"/>
    </source>
</evidence>
<feature type="region of interest" description="Disordered" evidence="6">
    <location>
        <begin position="2226"/>
        <end position="2247"/>
    </location>
</feature>
<accession>A0ABU4QCI5</accession>
<dbReference type="InterPro" id="IPR057326">
    <property type="entry name" value="KR_dom"/>
</dbReference>
<dbReference type="Pfam" id="PF21089">
    <property type="entry name" value="PKS_DH_N"/>
    <property type="match status" value="1"/>
</dbReference>
<dbReference type="Pfam" id="PF08659">
    <property type="entry name" value="KR"/>
    <property type="match status" value="1"/>
</dbReference>
<feature type="domain" description="Carrier" evidence="7">
    <location>
        <begin position="1408"/>
        <end position="1485"/>
    </location>
</feature>
<feature type="domain" description="PKS/mFAS DH" evidence="9">
    <location>
        <begin position="2234"/>
        <end position="2518"/>
    </location>
</feature>
<feature type="domain" description="Carrier" evidence="7">
    <location>
        <begin position="1304"/>
        <end position="1381"/>
    </location>
</feature>
<dbReference type="InterPro" id="IPR014043">
    <property type="entry name" value="Acyl_transferase_dom"/>
</dbReference>
<feature type="domain" description="Carrier" evidence="7">
    <location>
        <begin position="1197"/>
        <end position="1277"/>
    </location>
</feature>
<dbReference type="Pfam" id="PF00109">
    <property type="entry name" value="ketoacyl-synt"/>
    <property type="match status" value="1"/>
</dbReference>
<feature type="region of interest" description="N-terminal hotdog fold" evidence="5">
    <location>
        <begin position="2234"/>
        <end position="2358"/>
    </location>
</feature>
<feature type="domain" description="Carrier" evidence="7">
    <location>
        <begin position="1594"/>
        <end position="1671"/>
    </location>
</feature>
<dbReference type="Gene3D" id="3.40.47.10">
    <property type="match status" value="1"/>
</dbReference>
<dbReference type="InterPro" id="IPR013968">
    <property type="entry name" value="PKS_KR"/>
</dbReference>
<dbReference type="PANTHER" id="PTHR43074:SF1">
    <property type="entry name" value="BETA-KETOACYL SYNTHASE FAMILY PROTEIN-RELATED"/>
    <property type="match status" value="1"/>
</dbReference>
<dbReference type="SUPFAM" id="SSF55048">
    <property type="entry name" value="Probable ACP-binding domain of malonyl-CoA ACP transacylase"/>
    <property type="match status" value="1"/>
</dbReference>
<dbReference type="InterPro" id="IPR009081">
    <property type="entry name" value="PP-bd_ACP"/>
</dbReference>
<dbReference type="SMART" id="SM00827">
    <property type="entry name" value="PKS_AT"/>
    <property type="match status" value="1"/>
</dbReference>
<dbReference type="PROSITE" id="PS52004">
    <property type="entry name" value="KS3_2"/>
    <property type="match status" value="1"/>
</dbReference>
<dbReference type="SUPFAM" id="SSF47336">
    <property type="entry name" value="ACP-like"/>
    <property type="match status" value="5"/>
</dbReference>
<feature type="region of interest" description="C-terminal hotdog fold" evidence="5">
    <location>
        <begin position="2380"/>
        <end position="2518"/>
    </location>
</feature>
<dbReference type="SMART" id="SM00822">
    <property type="entry name" value="PKS_KR"/>
    <property type="match status" value="1"/>
</dbReference>
<dbReference type="Pfam" id="PF16197">
    <property type="entry name" value="KAsynt_C_assoc"/>
    <property type="match status" value="1"/>
</dbReference>
<feature type="compositionally biased region" description="Low complexity" evidence="6">
    <location>
        <begin position="1009"/>
        <end position="1026"/>
    </location>
</feature>
<evidence type="ECO:0000313" key="10">
    <source>
        <dbReference type="EMBL" id="MDX6017070.1"/>
    </source>
</evidence>
<evidence type="ECO:0000259" key="9">
    <source>
        <dbReference type="PROSITE" id="PS52019"/>
    </source>
</evidence>
<comment type="caution">
    <text evidence="10">The sequence shown here is derived from an EMBL/GenBank/DDBJ whole genome shotgun (WGS) entry which is preliminary data.</text>
</comment>
<protein>
    <submittedName>
        <fullName evidence="10">Type I polyketide synthase</fullName>
    </submittedName>
</protein>
<dbReference type="CDD" id="cd08953">
    <property type="entry name" value="KR_2_SDR_x"/>
    <property type="match status" value="1"/>
</dbReference>
<dbReference type="Gene3D" id="3.40.366.10">
    <property type="entry name" value="Malonyl-Coenzyme A Acyl Carrier Protein, domain 2"/>
    <property type="match status" value="1"/>
</dbReference>
<dbReference type="Pfam" id="PF00550">
    <property type="entry name" value="PP-binding"/>
    <property type="match status" value="5"/>
</dbReference>
<name>A0ABU4QCI5_9GAMM</name>
<comment type="similarity">
    <text evidence="1">Belongs to the short-chain dehydrogenases/reductases (SDR) family.</text>
</comment>
<keyword evidence="3" id="KW-0597">Phosphoprotein</keyword>
<feature type="domain" description="Carrier" evidence="7">
    <location>
        <begin position="1502"/>
        <end position="1579"/>
    </location>
</feature>
<feature type="active site" description="Proton donor; for dehydratase activity" evidence="5">
    <location>
        <position position="2435"/>
    </location>
</feature>
<dbReference type="InterPro" id="IPR042104">
    <property type="entry name" value="PKS_dehydratase_sf"/>
</dbReference>
<dbReference type="InterPro" id="IPR014030">
    <property type="entry name" value="Ketoacyl_synth_N"/>
</dbReference>
<organism evidence="10 11">
    <name type="scientific">Shewanella indica</name>
    <dbReference type="NCBI Taxonomy" id="768528"/>
    <lineage>
        <taxon>Bacteria</taxon>
        <taxon>Pseudomonadati</taxon>
        <taxon>Pseudomonadota</taxon>
        <taxon>Gammaproteobacteria</taxon>
        <taxon>Alteromonadales</taxon>
        <taxon>Shewanellaceae</taxon>
        <taxon>Shewanella</taxon>
    </lineage>
</organism>
<sequence>MSQAQASQIDKRLNKRLKDTPIAIVGMASLFAGSRYLNQFWDLICDKIDAITQVPADRWQVADYFDPDKKAADKSYCKRGGFIPEVDFNPMEFGLPPNILELTDTSQLLSLVVAKEVLEDAGIHEGSDYDRDRIGITLGIGGGQKISQSLNARLQYPVLKKVFRESGVSEQDSEMLIRKFQDQYIHWEENSFPGSLGNVIAGRIANRFDLGGMNCVVDAACAGSLAAMRMALTELTEGRSDMMLTGGVCTDNSAYMYMSFSKTPAFTSDEQIKPFDADSRGMMIGEGIGMVALKRLEDAERDGDRIYAVIKGVGASSDGKFKSIYAPRPEGQAKALQRAYDDAGFPPHTLGLMEAHGTGTAAGDVAEFSGLNAVMSQDNPELQHIALGSIKSQVGHTKSTAGTAGVIKAALALHHKVLPPTINVKQPNPKMAVEQSPFYLNTQTRPWMPRTDGTPRRAAVSSFGFGGTNFHLVLEEHSPELPKQPARLRRTPLPLLFCAPDKPALEQEITTLLKTLNSGAHGDLETLCAPYRLGSQTQVQGPRLGLLACDTIELQHKLQLALSKLQSTAEEQPQTRWQHQGVEYRSGPLTEAKTAALFAGQGSQYLQMGSGLTQLYPELRAEFAAADREFSRQGVADKYGMGPLSARVFPIAKFSPQASKEDELALANTRFAQSAIGALGMGQFTLLCQAGFQADMLAGHSFGELSALRAAGALSRESYYALAFARGDAMASVPEDKDPGAMSAVILPSAAERNTLEQLLQTEPEVQIANINSPVQLVIAGASEAVARLNLKLNEAGLRAIALPVSGAFHTPLVAHAQQPFAEAIARQGLSDAKTPLYVNATGDKLAQDAESLRANLEQHMLKQVRFSEQIESMYRDGARIFVEFGPKNTLARLAQATLGDRAAECLFLSLDSPSCIDSLAADTELKQALISLALAGLPLTDPDAYRAVQTQAKHKASPMTIKLGASNYISPATAQKMAASLKEGRISQQTKIVEKVVEKIVEIPVAAASQNPSQPSQATAPQAANGLPANSGSGLQQFFSAQQQLAELHQQFLNIPLQYGNSVQQLLAEQVKLATAGKAIPDSLNQTLAMFHQHQAETLKIHNDFIQSQNLGAQQLLQQLQGGAVLPNSVLTNAVLPNIEQAQAVPVSVSVPVQAAAPLTHAAAPVKAASTPQQPSQVLQSRPQAPAPAVAVTTAKPSTGVEELMLQVVADKTGYPTEMLELGMDMEADLGIDSIKRVEILGTVQDALPELPQLDAATLSECRTLGQIVDYLQQSAGVDSSVQPEPIQPSPALSNTAQSNTASDVTALMLQVVADKTGYPAEMLELGMDMEADLGIDSIKRVEILGTMQDALPELPQLDAATLSECRTLGQIVDYLQQSAGVDSSVQPEPIQPSPALSNTAQSNTASDVTALMLQVVADKTGYPTEMLELGMDMEADLGIDSIKRVEILGTVQDELPELPPLDAATLSECRTLGQIVDYLQQSAGVNSSVQPSPIQSNTASDVTALMLQVVADKTGYPAEMLELGMDMEADLGIDSIKRVEILGTVQDQLPELPPLDAATLSECRTLGQIVDYLQQSAGVDSSAQPEPVSNQSDITAIMLQVVADKTGYPAEMLELGMDMEADLGIDSIKRVEILGTVQDQLPELPQLDAASLSECRTLGQIIDCFAGSNAKHAAEPLTQTDETPNTQPSVALPPHAGVSLKKLPAADRFSGASAEALFAANSCALLLDDGHNAGVLAKKLTDSGISVTLVRPAATDSQSALDSKLPILTLASNDDAGVEALIAGLEQQVAIYIHLQPQLPREQLEELMPLNITAKTQVQLSFLFAKHLSPAWQTPTKGRRAFITVARMDGQLGFSGQPCELNQSALFGLTKTLAQEWPQVHCRALDLAPELDASALASQVMDALYSPSQDPLEWGKSAAGRVTLVATSADDQNAADTSLAPCRLDSSDKILVTGGAKGVTLDCALALARQSGSHFILAGRSKALALEAFPDWAQGLESGQLKAAAITALLAKGQKPSPKEVEALIKPLVNALEIHAALKRFEAIGASAEYLSLDVSNPDAVASTLAPIQALAPISGLIHGAGVLADKHIADKTLAELELVTGTKVGGLSALLSTLAPNKKAAEHLKLLALFSSAAGFYGNTGQSDYAMANEILNKTAHRLHHELPTTRVISFNWGPWDGGMVNAALKQMFESRGVYVIPREAGAKLFAEAILARSEPQLLIGSSMQGPGGKQGLNHTDVPEAQASSQTLSRSIKRQELALLKDHCIGGNPVWPTVCALQWMLQSAQSLFGGDWRAVDYKLLKGVVFDSDEKRLQLSLTLGTDGELQASISCDERPQYQATLLPLMQQPLMQQPASQPLAHVSMPETGESGPEIGEGELQVRQGSELYHNGALFHGPQLQAITEVLQFDDQGLSCRYRLPDAASSEDRALIQQDALLQAMLVWARIKYDAASLPSSLAALWQNALLPENDTGLIRLQVTKHSSRQLSADLALFNAEGQLQTGLENAKVTISKGLNAAFEPAKAATGNRERP</sequence>
<dbReference type="InterPro" id="IPR016039">
    <property type="entry name" value="Thiolase-like"/>
</dbReference>
<dbReference type="PANTHER" id="PTHR43074">
    <property type="entry name" value="OMEGA-3 POLYUNSATURATED FATTY ACID SYNTHASE PFAB-RELATED"/>
    <property type="match status" value="1"/>
</dbReference>
<dbReference type="RefSeq" id="WP_226685020.1">
    <property type="nucleotide sequence ID" value="NZ_JAIVLE010000018.1"/>
</dbReference>
<dbReference type="PROSITE" id="PS52019">
    <property type="entry name" value="PKS_MFAS_DH"/>
    <property type="match status" value="1"/>
</dbReference>
<proteinExistence type="inferred from homology"/>
<dbReference type="SUPFAM" id="SSF51735">
    <property type="entry name" value="NAD(P)-binding Rossmann-fold domains"/>
    <property type="match status" value="2"/>
</dbReference>
<dbReference type="Proteomes" id="UP001272773">
    <property type="component" value="Unassembled WGS sequence"/>
</dbReference>
<dbReference type="InterPro" id="IPR032821">
    <property type="entry name" value="PKS_assoc"/>
</dbReference>
<dbReference type="InterPro" id="IPR036736">
    <property type="entry name" value="ACP-like_sf"/>
</dbReference>
<dbReference type="Gene3D" id="1.10.1200.10">
    <property type="entry name" value="ACP-like"/>
    <property type="match status" value="5"/>
</dbReference>
<feature type="region of interest" description="Disordered" evidence="6">
    <location>
        <begin position="1009"/>
        <end position="1028"/>
    </location>
</feature>
<evidence type="ECO:0000256" key="1">
    <source>
        <dbReference type="ARBA" id="ARBA00006484"/>
    </source>
</evidence>
<dbReference type="InterPro" id="IPR016036">
    <property type="entry name" value="Malonyl_transacylase_ACP-bd"/>
</dbReference>
<evidence type="ECO:0000259" key="7">
    <source>
        <dbReference type="PROSITE" id="PS50075"/>
    </source>
</evidence>
<dbReference type="CDD" id="cd00833">
    <property type="entry name" value="PKS"/>
    <property type="match status" value="1"/>
</dbReference>
<dbReference type="EMBL" id="JAWXXR010000001">
    <property type="protein sequence ID" value="MDX6017070.1"/>
    <property type="molecule type" value="Genomic_DNA"/>
</dbReference>
<keyword evidence="2" id="KW-0596">Phosphopantetheine</keyword>
<keyword evidence="4" id="KW-0808">Transferase</keyword>
<feature type="domain" description="Ketosynthase family 3 (KS3)" evidence="8">
    <location>
        <begin position="19"/>
        <end position="476"/>
    </location>
</feature>
<dbReference type="Gene3D" id="3.30.70.250">
    <property type="entry name" value="Malonyl-CoA ACP transacylase, ACP-binding"/>
    <property type="match status" value="1"/>
</dbReference>
<keyword evidence="11" id="KW-1185">Reference proteome</keyword>
<dbReference type="InterPro" id="IPR001227">
    <property type="entry name" value="Ac_transferase_dom_sf"/>
</dbReference>
<feature type="active site" description="Proton acceptor; for dehydratase activity" evidence="5">
    <location>
        <position position="2266"/>
    </location>
</feature>
<dbReference type="InterPro" id="IPR014031">
    <property type="entry name" value="Ketoacyl_synth_C"/>
</dbReference>
<dbReference type="Gene3D" id="3.40.50.720">
    <property type="entry name" value="NAD(P)-binding Rossmann-like Domain"/>
    <property type="match status" value="1"/>
</dbReference>
<evidence type="ECO:0000256" key="2">
    <source>
        <dbReference type="ARBA" id="ARBA00022450"/>
    </source>
</evidence>
<dbReference type="SUPFAM" id="SSF53901">
    <property type="entry name" value="Thiolase-like"/>
    <property type="match status" value="1"/>
</dbReference>
<dbReference type="SMART" id="SM00825">
    <property type="entry name" value="PKS_KS"/>
    <property type="match status" value="1"/>
</dbReference>
<evidence type="ECO:0000313" key="11">
    <source>
        <dbReference type="Proteomes" id="UP001272773"/>
    </source>
</evidence>
<gene>
    <name evidence="10" type="ORF">SIL79_12085</name>
</gene>
<dbReference type="InterPro" id="IPR049552">
    <property type="entry name" value="PKS_DH_N"/>
</dbReference>
<dbReference type="SUPFAM" id="SSF52151">
    <property type="entry name" value="FabD/lysophospholipase-like"/>
    <property type="match status" value="1"/>
</dbReference>
<dbReference type="NCBIfam" id="TIGR02813">
    <property type="entry name" value="omega_3_PfaA"/>
    <property type="match status" value="1"/>
</dbReference>
<reference evidence="10 11" key="1">
    <citation type="submission" date="2023-11" db="EMBL/GenBank/DDBJ databases">
        <title>MicrobeMod: A computational toolkit for identifying prokaryotic methylation and restriction-modification with nanopore sequencing.</title>
        <authorList>
            <person name="Crits-Christoph A."/>
            <person name="Kang S.C."/>
            <person name="Lee H."/>
            <person name="Ostrov N."/>
        </authorList>
    </citation>
    <scope>NUCLEOTIDE SEQUENCE [LARGE SCALE GENOMIC DNA]</scope>
    <source>
        <strain evidence="10 11">ATCC BAA-2732</strain>
    </source>
</reference>
<dbReference type="InterPro" id="IPR052568">
    <property type="entry name" value="PKS-FAS_Synthase"/>
</dbReference>
<dbReference type="InterPro" id="IPR004432">
    <property type="entry name" value="Omega_3_polyunsat_FA_synth"/>
</dbReference>
<dbReference type="GeneID" id="88624259"/>
<dbReference type="InterPro" id="IPR049900">
    <property type="entry name" value="PKS_mFAS_DH"/>
</dbReference>
<evidence type="ECO:0000256" key="6">
    <source>
        <dbReference type="SAM" id="MobiDB-lite"/>
    </source>
</evidence>
<dbReference type="PROSITE" id="PS50075">
    <property type="entry name" value="CARRIER"/>
    <property type="match status" value="5"/>
</dbReference>
<evidence type="ECO:0000256" key="4">
    <source>
        <dbReference type="ARBA" id="ARBA00022679"/>
    </source>
</evidence>
<evidence type="ECO:0000256" key="5">
    <source>
        <dbReference type="PROSITE-ProRule" id="PRU01363"/>
    </source>
</evidence>
<dbReference type="Pfam" id="PF02801">
    <property type="entry name" value="Ketoacyl-synt_C"/>
    <property type="match status" value="1"/>
</dbReference>
<dbReference type="InterPro" id="IPR016035">
    <property type="entry name" value="Acyl_Trfase/lysoPLipase"/>
</dbReference>
<evidence type="ECO:0000259" key="8">
    <source>
        <dbReference type="PROSITE" id="PS52004"/>
    </source>
</evidence>